<keyword evidence="3" id="KW-0808">Transferase</keyword>
<accession>A0ABY4CIY1</accession>
<dbReference type="GO" id="GO:0008483">
    <property type="term" value="F:transaminase activity"/>
    <property type="evidence" value="ECO:0007669"/>
    <property type="project" value="UniProtKB-KW"/>
</dbReference>
<evidence type="ECO:0000313" key="7">
    <source>
        <dbReference type="EMBL" id="UOF90476.1"/>
    </source>
</evidence>
<evidence type="ECO:0000313" key="8">
    <source>
        <dbReference type="Proteomes" id="UP000830167"/>
    </source>
</evidence>
<dbReference type="SUPFAM" id="SSF53383">
    <property type="entry name" value="PLP-dependent transferases"/>
    <property type="match status" value="1"/>
</dbReference>
<dbReference type="InterPro" id="IPR015424">
    <property type="entry name" value="PyrdxlP-dep_Trfase"/>
</dbReference>
<evidence type="ECO:0000256" key="4">
    <source>
        <dbReference type="ARBA" id="ARBA00022898"/>
    </source>
</evidence>
<dbReference type="Gene3D" id="3.90.550.10">
    <property type="entry name" value="Spore Coat Polysaccharide Biosynthesis Protein SpsA, Chain A"/>
    <property type="match status" value="1"/>
</dbReference>
<name>A0ABY4CIY1_9BACL</name>
<dbReference type="InterPro" id="IPR015422">
    <property type="entry name" value="PyrdxlP-dep_Trfase_small"/>
</dbReference>
<evidence type="ECO:0000259" key="6">
    <source>
        <dbReference type="Pfam" id="PF00483"/>
    </source>
</evidence>
<dbReference type="Gene3D" id="3.40.640.10">
    <property type="entry name" value="Type I PLP-dependent aspartate aminotransferase-like (Major domain)"/>
    <property type="match status" value="1"/>
</dbReference>
<evidence type="ECO:0000259" key="5">
    <source>
        <dbReference type="Pfam" id="PF00266"/>
    </source>
</evidence>
<keyword evidence="2 7" id="KW-0032">Aminotransferase</keyword>
<comment type="cofactor">
    <cofactor evidence="1">
        <name>pyridoxal 5'-phosphate</name>
        <dbReference type="ChEBI" id="CHEBI:597326"/>
    </cofactor>
</comment>
<evidence type="ECO:0000256" key="3">
    <source>
        <dbReference type="ARBA" id="ARBA00022679"/>
    </source>
</evidence>
<dbReference type="Pfam" id="PF00266">
    <property type="entry name" value="Aminotran_5"/>
    <property type="match status" value="1"/>
</dbReference>
<feature type="domain" description="Aminotransferase class V" evidence="5">
    <location>
        <begin position="270"/>
        <end position="575"/>
    </location>
</feature>
<dbReference type="InterPro" id="IPR000192">
    <property type="entry name" value="Aminotrans_V_dom"/>
</dbReference>
<dbReference type="Gene3D" id="3.90.1150.10">
    <property type="entry name" value="Aspartate Aminotransferase, domain 1"/>
    <property type="match status" value="1"/>
</dbReference>
<dbReference type="EMBL" id="CP089291">
    <property type="protein sequence ID" value="UOF90476.1"/>
    <property type="molecule type" value="Genomic_DNA"/>
</dbReference>
<dbReference type="InterPro" id="IPR015421">
    <property type="entry name" value="PyrdxlP-dep_Trfase_major"/>
</dbReference>
<reference evidence="7" key="1">
    <citation type="submission" date="2021-12" db="EMBL/GenBank/DDBJ databases">
        <title>Alicyclobacillaceae gen. nov., sp. nov., isolated from chalcocite enrichment system.</title>
        <authorList>
            <person name="Jiang Z."/>
        </authorList>
    </citation>
    <scope>NUCLEOTIDE SEQUENCE</scope>
    <source>
        <strain evidence="7">MYW30-H2</strain>
    </source>
</reference>
<keyword evidence="8" id="KW-1185">Reference proteome</keyword>
<dbReference type="SUPFAM" id="SSF53448">
    <property type="entry name" value="Nucleotide-diphospho-sugar transferases"/>
    <property type="match status" value="1"/>
</dbReference>
<feature type="domain" description="Nucleotidyl transferase" evidence="6">
    <location>
        <begin position="2"/>
        <end position="121"/>
    </location>
</feature>
<dbReference type="PANTHER" id="PTHR42778">
    <property type="entry name" value="2-AMINOETHYLPHOSPHONATE--PYRUVATE TRANSAMINASE"/>
    <property type="match status" value="1"/>
</dbReference>
<dbReference type="RefSeq" id="WP_347437171.1">
    <property type="nucleotide sequence ID" value="NZ_CP089291.1"/>
</dbReference>
<dbReference type="InterPro" id="IPR005835">
    <property type="entry name" value="NTP_transferase_dom"/>
</dbReference>
<dbReference type="Proteomes" id="UP000830167">
    <property type="component" value="Chromosome"/>
</dbReference>
<dbReference type="CDD" id="cd02523">
    <property type="entry name" value="PC_cytidylyltransferase"/>
    <property type="match status" value="1"/>
</dbReference>
<keyword evidence="4" id="KW-0663">Pyridoxal phosphate</keyword>
<dbReference type="Pfam" id="PF00483">
    <property type="entry name" value="NTP_transferase"/>
    <property type="match status" value="1"/>
</dbReference>
<protein>
    <submittedName>
        <fullName evidence="7">Aminotransferase class V-fold PLP-dependent enzyme</fullName>
    </submittedName>
</protein>
<gene>
    <name evidence="7" type="ORF">LSG31_21900</name>
</gene>
<evidence type="ECO:0000256" key="1">
    <source>
        <dbReference type="ARBA" id="ARBA00001933"/>
    </source>
</evidence>
<evidence type="ECO:0000256" key="2">
    <source>
        <dbReference type="ARBA" id="ARBA00022576"/>
    </source>
</evidence>
<dbReference type="InterPro" id="IPR029044">
    <property type="entry name" value="Nucleotide-diphossugar_trans"/>
</dbReference>
<proteinExistence type="predicted"/>
<sequence length="620" mass="68973">MKAVILAAGDGARLAPLTRQLPKCLLPIGGETVLERLLRQCKRSQISEVGIVIGYQGHLVREHIGPSFQGISITYLENSEFSRTSTAYSAYLTREWVCAEPFVLMDGDIVMEDSVLPHVLKAGKTGIVYEAKSISSPEEMKVSCPNDGTLHLSKEISADDSMGEFAGIFVFAKPESLKFFHILSGYSKARLEQSYYESAINDLTLDNTNAMFIEIGSTQWIEIDFVTDYLEAVRLFSDQRSHPQWETTAISEQILLCPGPVMVSKAVKTALMHADIGHRETEFIEILTRTRRKLLQVFGADQSGLYTDVILTGSGTAANESLLSTYGPGKRLLIVSNGEFGNRLIDIARCHQLDATVCEFGWMQPIELDSVRELLKSGRFDALMMVHHETSTGMLNPIYEVGAIAKQYQADFLVDAVSSIGAEDLNVEEANITFCTASANKAIASLPGLAFVCGKREAFAALNRKAARTRYLDLYKHYEFEELHYQTPNTPAVSLFYALETAVDEFLADGIEKRMNHCKQLSASIRNSLKELGVSFVIPEDQMSCVLTTVYYPDGIDAEAFHAYVKEHNFVIYRGKGPLLGRAFQIANIGHVKQEHIEEFLRVMKQGFDFAKTRMIAQSV</sequence>
<organism evidence="7 8">
    <name type="scientific">Fodinisporobacter ferrooxydans</name>
    <dbReference type="NCBI Taxonomy" id="2901836"/>
    <lineage>
        <taxon>Bacteria</taxon>
        <taxon>Bacillati</taxon>
        <taxon>Bacillota</taxon>
        <taxon>Bacilli</taxon>
        <taxon>Bacillales</taxon>
        <taxon>Alicyclobacillaceae</taxon>
        <taxon>Fodinisporobacter</taxon>
    </lineage>
</organism>
<dbReference type="PANTHER" id="PTHR42778:SF1">
    <property type="entry name" value="2-AMINOETHYLPHOSPHONATE--PYRUVATE TRANSAMINASE"/>
    <property type="match status" value="1"/>
</dbReference>